<evidence type="ECO:0000313" key="3">
    <source>
        <dbReference type="Proteomes" id="UP001203852"/>
    </source>
</evidence>
<dbReference type="EMBL" id="MU404350">
    <property type="protein sequence ID" value="KAI1618363.1"/>
    <property type="molecule type" value="Genomic_DNA"/>
</dbReference>
<comment type="caution">
    <text evidence="2">The sequence shown here is derived from an EMBL/GenBank/DDBJ whole genome shotgun (WGS) entry which is preliminary data.</text>
</comment>
<gene>
    <name evidence="2" type="ORF">EDD36DRAFT_29364</name>
</gene>
<feature type="transmembrane region" description="Helical" evidence="1">
    <location>
        <begin position="7"/>
        <end position="28"/>
    </location>
</feature>
<organism evidence="2 3">
    <name type="scientific">Exophiala viscosa</name>
    <dbReference type="NCBI Taxonomy" id="2486360"/>
    <lineage>
        <taxon>Eukaryota</taxon>
        <taxon>Fungi</taxon>
        <taxon>Dikarya</taxon>
        <taxon>Ascomycota</taxon>
        <taxon>Pezizomycotina</taxon>
        <taxon>Eurotiomycetes</taxon>
        <taxon>Chaetothyriomycetidae</taxon>
        <taxon>Chaetothyriales</taxon>
        <taxon>Herpotrichiellaceae</taxon>
        <taxon>Exophiala</taxon>
    </lineage>
</organism>
<evidence type="ECO:0000256" key="1">
    <source>
        <dbReference type="SAM" id="Phobius"/>
    </source>
</evidence>
<keyword evidence="1" id="KW-0472">Membrane</keyword>
<proteinExistence type="predicted"/>
<keyword evidence="3" id="KW-1185">Reference proteome</keyword>
<dbReference type="InterPro" id="IPR036259">
    <property type="entry name" value="MFS_trans_sf"/>
</dbReference>
<dbReference type="Proteomes" id="UP001203852">
    <property type="component" value="Unassembled WGS sequence"/>
</dbReference>
<reference evidence="2" key="1">
    <citation type="journal article" date="2022" name="bioRxiv">
        <title>Deciphering the potential niche of two novel black yeast fungi from a biological soil crust based on their genomes, phenotypes, and melanin regulation.</title>
        <authorList>
            <consortium name="DOE Joint Genome Institute"/>
            <person name="Carr E.C."/>
            <person name="Barton Q."/>
            <person name="Grambo S."/>
            <person name="Sullivan M."/>
            <person name="Renfro C.M."/>
            <person name="Kuo A."/>
            <person name="Pangilinan J."/>
            <person name="Lipzen A."/>
            <person name="Keymanesh K."/>
            <person name="Savage E."/>
            <person name="Barry K."/>
            <person name="Grigoriev I.V."/>
            <person name="Riekhof W.R."/>
            <person name="Harris S.S."/>
        </authorList>
    </citation>
    <scope>NUCLEOTIDE SEQUENCE</scope>
    <source>
        <strain evidence="2">JF 03-4F</strain>
    </source>
</reference>
<keyword evidence="1" id="KW-1133">Transmembrane helix</keyword>
<sequence length="86" mass="9824">MRYRNTLGWLLELWLSDGLAVVLTYFFVPETAGLSLEEVNELFGEKVLVNLTHASEEEKKNIDRAIEEKEMVVTNHSESIVEQITG</sequence>
<protein>
    <submittedName>
        <fullName evidence="2">Uncharacterized protein</fullName>
    </submittedName>
</protein>
<accession>A0AAN6E7S9</accession>
<evidence type="ECO:0000313" key="2">
    <source>
        <dbReference type="EMBL" id="KAI1618363.1"/>
    </source>
</evidence>
<name>A0AAN6E7S9_9EURO</name>
<keyword evidence="1" id="KW-0812">Transmembrane</keyword>
<dbReference type="AlphaFoldDB" id="A0AAN6E7S9"/>
<dbReference type="Gene3D" id="1.20.1250.20">
    <property type="entry name" value="MFS general substrate transporter like domains"/>
    <property type="match status" value="1"/>
</dbReference>